<proteinExistence type="predicted"/>
<dbReference type="PANTHER" id="PTHR31094">
    <property type="entry name" value="RIKEN CDNA 2310061I04 GENE"/>
    <property type="match status" value="1"/>
</dbReference>
<evidence type="ECO:0000313" key="5">
    <source>
        <dbReference type="Proteomes" id="UP000663829"/>
    </source>
</evidence>
<dbReference type="OrthoDB" id="44820at2759"/>
<reference evidence="2" key="1">
    <citation type="submission" date="2021-02" db="EMBL/GenBank/DDBJ databases">
        <authorList>
            <person name="Nowell W R."/>
        </authorList>
    </citation>
    <scope>NUCLEOTIDE SEQUENCE</scope>
</reference>
<dbReference type="Pfam" id="PF10184">
    <property type="entry name" value="DUF2358"/>
    <property type="match status" value="1"/>
</dbReference>
<organism evidence="2 5">
    <name type="scientific">Didymodactylos carnosus</name>
    <dbReference type="NCBI Taxonomy" id="1234261"/>
    <lineage>
        <taxon>Eukaryota</taxon>
        <taxon>Metazoa</taxon>
        <taxon>Spiralia</taxon>
        <taxon>Gnathifera</taxon>
        <taxon>Rotifera</taxon>
        <taxon>Eurotatoria</taxon>
        <taxon>Bdelloidea</taxon>
        <taxon>Philodinida</taxon>
        <taxon>Philodinidae</taxon>
        <taxon>Didymodactylos</taxon>
    </lineage>
</organism>
<accession>A0A814IER7</accession>
<gene>
    <name evidence="2" type="ORF">GPM918_LOCUS14969</name>
    <name evidence="1" type="ORF">OVA965_LOCUS6862</name>
    <name evidence="4" type="ORF">SRO942_LOCUS14971</name>
    <name evidence="3" type="ORF">TMI583_LOCUS6858</name>
</gene>
<dbReference type="Proteomes" id="UP000663829">
    <property type="component" value="Unassembled WGS sequence"/>
</dbReference>
<keyword evidence="5" id="KW-1185">Reference proteome</keyword>
<name>A0A814IER7_9BILA</name>
<comment type="caution">
    <text evidence="2">The sequence shown here is derived from an EMBL/GenBank/DDBJ whole genome shotgun (WGS) entry which is preliminary data.</text>
</comment>
<protein>
    <submittedName>
        <fullName evidence="2">Uncharacterized protein</fullName>
    </submittedName>
</protein>
<sequence>MCALLFLTTSGTNEISTNLFRRFLTMTKTACINDLHSRQQLPKRLKNDDKIILNAYENPLRCQDWFILSNGFLLPSQQRPYYRSQFQEYSEYYLKSIHHQHQKRYHNQRRLALSSIVEQAEKTQSFSTGTPRSINRPKGFQFPPGNPNDLPKLEHLKYIESELLKTLPNFMKTYHPYGLYSNEFVCENYYQEPPIIIKNLASYALHLLWIRTKINFAYMKADVHILNSTIDEESSVVKIRWRIVGIPNKAVLSLIGKLKKAPTKEEVKDIAKQSVEWIDGYSIFFIRGDGRIYKHRIDRVMIDEEKVKATKKNIEKVPATAPAVL</sequence>
<evidence type="ECO:0000313" key="3">
    <source>
        <dbReference type="EMBL" id="CAF3630573.1"/>
    </source>
</evidence>
<evidence type="ECO:0000313" key="4">
    <source>
        <dbReference type="EMBL" id="CAF3796037.1"/>
    </source>
</evidence>
<dbReference type="InterPro" id="IPR018790">
    <property type="entry name" value="DUF2358"/>
</dbReference>
<dbReference type="AlphaFoldDB" id="A0A814IER7"/>
<dbReference type="Proteomes" id="UP000681722">
    <property type="component" value="Unassembled WGS sequence"/>
</dbReference>
<dbReference type="EMBL" id="CAJNOQ010003687">
    <property type="protein sequence ID" value="CAF1024762.1"/>
    <property type="molecule type" value="Genomic_DNA"/>
</dbReference>
<dbReference type="Proteomes" id="UP000682733">
    <property type="component" value="Unassembled WGS sequence"/>
</dbReference>
<evidence type="ECO:0000313" key="2">
    <source>
        <dbReference type="EMBL" id="CAF1024762.1"/>
    </source>
</evidence>
<dbReference type="EMBL" id="CAJOBA010002120">
    <property type="protein sequence ID" value="CAF3630573.1"/>
    <property type="molecule type" value="Genomic_DNA"/>
</dbReference>
<dbReference type="EMBL" id="CAJNOK010002120">
    <property type="protein sequence ID" value="CAF0845335.1"/>
    <property type="molecule type" value="Genomic_DNA"/>
</dbReference>
<evidence type="ECO:0000313" key="1">
    <source>
        <dbReference type="EMBL" id="CAF0845335.1"/>
    </source>
</evidence>
<dbReference type="EMBL" id="CAJOBC010003688">
    <property type="protein sequence ID" value="CAF3796037.1"/>
    <property type="molecule type" value="Genomic_DNA"/>
</dbReference>
<dbReference type="PANTHER" id="PTHR31094:SF2">
    <property type="entry name" value="RIKEN CDNA 2310061I04 GENE"/>
    <property type="match status" value="1"/>
</dbReference>
<dbReference type="Proteomes" id="UP000677228">
    <property type="component" value="Unassembled WGS sequence"/>
</dbReference>